<gene>
    <name evidence="6 8" type="primary">rplU</name>
    <name evidence="8" type="ORF">DRP53_01545</name>
</gene>
<keyword evidence="5 6" id="KW-0687">Ribonucleoprotein</keyword>
<protein>
    <recommendedName>
        <fullName evidence="6">Large ribosomal subunit protein bL21</fullName>
    </recommendedName>
</protein>
<evidence type="ECO:0000256" key="2">
    <source>
        <dbReference type="ARBA" id="ARBA00022730"/>
    </source>
</evidence>
<evidence type="ECO:0000256" key="1">
    <source>
        <dbReference type="ARBA" id="ARBA00008563"/>
    </source>
</evidence>
<comment type="function">
    <text evidence="6 7">This protein binds to 23S rRNA in the presence of protein L20.</text>
</comment>
<keyword evidence="3 6" id="KW-0694">RNA-binding</keyword>
<dbReference type="PANTHER" id="PTHR21349:SF0">
    <property type="entry name" value="LARGE RIBOSOMAL SUBUNIT PROTEIN BL21M"/>
    <property type="match status" value="1"/>
</dbReference>
<accession>A0A660SL00</accession>
<evidence type="ECO:0000256" key="5">
    <source>
        <dbReference type="ARBA" id="ARBA00023274"/>
    </source>
</evidence>
<evidence type="ECO:0000313" key="8">
    <source>
        <dbReference type="EMBL" id="RKX71417.1"/>
    </source>
</evidence>
<evidence type="ECO:0000256" key="3">
    <source>
        <dbReference type="ARBA" id="ARBA00022884"/>
    </source>
</evidence>
<comment type="caution">
    <text evidence="8">The sequence shown here is derived from an EMBL/GenBank/DDBJ whole genome shotgun (WGS) entry which is preliminary data.</text>
</comment>
<dbReference type="NCBIfam" id="TIGR00061">
    <property type="entry name" value="L21"/>
    <property type="match status" value="1"/>
</dbReference>
<evidence type="ECO:0000313" key="9">
    <source>
        <dbReference type="Proteomes" id="UP000268469"/>
    </source>
</evidence>
<sequence length="104" mass="12048">MFAVVRIKGFQYLVKPGDEIIIPARIGKEGEEIKLGEVLLYQDDGELHVGRPVLDDVEVKGKIVQTGRMDKILVFKYKRKKNYRRLTGHRQDFSRVRISEIVAH</sequence>
<keyword evidence="2 6" id="KW-0699">rRNA-binding</keyword>
<dbReference type="GO" id="GO:0006412">
    <property type="term" value="P:translation"/>
    <property type="evidence" value="ECO:0007669"/>
    <property type="project" value="UniProtKB-UniRule"/>
</dbReference>
<dbReference type="GO" id="GO:0005840">
    <property type="term" value="C:ribosome"/>
    <property type="evidence" value="ECO:0007669"/>
    <property type="project" value="UniProtKB-KW"/>
</dbReference>
<dbReference type="InterPro" id="IPR001787">
    <property type="entry name" value="Ribosomal_bL21"/>
</dbReference>
<name>A0A660SL00_UNCW3</name>
<dbReference type="InterPro" id="IPR036164">
    <property type="entry name" value="bL21-like_sf"/>
</dbReference>
<dbReference type="GO" id="GO:0005737">
    <property type="term" value="C:cytoplasm"/>
    <property type="evidence" value="ECO:0007669"/>
    <property type="project" value="UniProtKB-ARBA"/>
</dbReference>
<dbReference type="Pfam" id="PF00829">
    <property type="entry name" value="Ribosomal_L21p"/>
    <property type="match status" value="1"/>
</dbReference>
<evidence type="ECO:0000256" key="7">
    <source>
        <dbReference type="RuleBase" id="RU000562"/>
    </source>
</evidence>
<dbReference type="AlphaFoldDB" id="A0A660SL00"/>
<comment type="similarity">
    <text evidence="1 6 7">Belongs to the bacterial ribosomal protein bL21 family.</text>
</comment>
<dbReference type="PROSITE" id="PS01169">
    <property type="entry name" value="RIBOSOMAL_L21"/>
    <property type="match status" value="1"/>
</dbReference>
<dbReference type="SUPFAM" id="SSF141091">
    <property type="entry name" value="L21p-like"/>
    <property type="match status" value="1"/>
</dbReference>
<dbReference type="GO" id="GO:0003735">
    <property type="term" value="F:structural constituent of ribosome"/>
    <property type="evidence" value="ECO:0007669"/>
    <property type="project" value="InterPro"/>
</dbReference>
<proteinExistence type="inferred from homology"/>
<keyword evidence="4 6" id="KW-0689">Ribosomal protein</keyword>
<dbReference type="EMBL" id="QNBE01000009">
    <property type="protein sequence ID" value="RKX71417.1"/>
    <property type="molecule type" value="Genomic_DNA"/>
</dbReference>
<evidence type="ECO:0000256" key="6">
    <source>
        <dbReference type="HAMAP-Rule" id="MF_01363"/>
    </source>
</evidence>
<dbReference type="InterPro" id="IPR028909">
    <property type="entry name" value="bL21-like"/>
</dbReference>
<dbReference type="InterPro" id="IPR018258">
    <property type="entry name" value="Ribosomal_bL21_CS"/>
</dbReference>
<dbReference type="GO" id="GO:1990904">
    <property type="term" value="C:ribonucleoprotein complex"/>
    <property type="evidence" value="ECO:0007669"/>
    <property type="project" value="UniProtKB-KW"/>
</dbReference>
<comment type="subunit">
    <text evidence="6">Part of the 50S ribosomal subunit. Contacts protein L20.</text>
</comment>
<dbReference type="HAMAP" id="MF_01363">
    <property type="entry name" value="Ribosomal_bL21"/>
    <property type="match status" value="1"/>
</dbReference>
<dbReference type="PANTHER" id="PTHR21349">
    <property type="entry name" value="50S RIBOSOMAL PROTEIN L21"/>
    <property type="match status" value="1"/>
</dbReference>
<reference evidence="8 9" key="1">
    <citation type="submission" date="2018-06" db="EMBL/GenBank/DDBJ databases">
        <title>Extensive metabolic versatility and redundancy in microbially diverse, dynamic hydrothermal sediments.</title>
        <authorList>
            <person name="Dombrowski N."/>
            <person name="Teske A."/>
            <person name="Baker B.J."/>
        </authorList>
    </citation>
    <scope>NUCLEOTIDE SEQUENCE [LARGE SCALE GENOMIC DNA]</scope>
    <source>
        <strain evidence="8">B36_G15</strain>
    </source>
</reference>
<evidence type="ECO:0000256" key="4">
    <source>
        <dbReference type="ARBA" id="ARBA00022980"/>
    </source>
</evidence>
<dbReference type="Proteomes" id="UP000268469">
    <property type="component" value="Unassembled WGS sequence"/>
</dbReference>
<dbReference type="GO" id="GO:0019843">
    <property type="term" value="F:rRNA binding"/>
    <property type="evidence" value="ECO:0007669"/>
    <property type="project" value="UniProtKB-UniRule"/>
</dbReference>
<organism evidence="8 9">
    <name type="scientific">candidate division WOR-3 bacterium</name>
    <dbReference type="NCBI Taxonomy" id="2052148"/>
    <lineage>
        <taxon>Bacteria</taxon>
        <taxon>Bacteria division WOR-3</taxon>
    </lineage>
</organism>